<comment type="caution">
    <text evidence="1">The sequence shown here is derived from an EMBL/GenBank/DDBJ whole genome shotgun (WGS) entry which is preliminary data.</text>
</comment>
<reference evidence="1 2" key="1">
    <citation type="submission" date="2016-08" db="EMBL/GenBank/DDBJ databases">
        <title>A Parts List for Fungal Cellulosomes Revealed by Comparative Genomics.</title>
        <authorList>
            <consortium name="DOE Joint Genome Institute"/>
            <person name="Haitjema C.H."/>
            <person name="Gilmore S.P."/>
            <person name="Henske J.K."/>
            <person name="Solomon K.V."/>
            <person name="De Groot R."/>
            <person name="Kuo A."/>
            <person name="Mondo S.J."/>
            <person name="Salamov A.A."/>
            <person name="Labutti K."/>
            <person name="Zhao Z."/>
            <person name="Chiniquy J."/>
            <person name="Barry K."/>
            <person name="Brewer H.M."/>
            <person name="Purvine S.O."/>
            <person name="Wright A.T."/>
            <person name="Boxma B."/>
            <person name="Van Alen T."/>
            <person name="Hackstein J.H."/>
            <person name="Baker S.E."/>
            <person name="Grigoriev I.V."/>
            <person name="O'Malley M.A."/>
        </authorList>
    </citation>
    <scope>NUCLEOTIDE SEQUENCE [LARGE SCALE GENOMIC DNA]</scope>
    <source>
        <strain evidence="1 2">S4</strain>
    </source>
</reference>
<reference evidence="1 2" key="2">
    <citation type="submission" date="2016-08" db="EMBL/GenBank/DDBJ databases">
        <title>Pervasive Adenine N6-methylation of Active Genes in Fungi.</title>
        <authorList>
            <consortium name="DOE Joint Genome Institute"/>
            <person name="Mondo S.J."/>
            <person name="Dannebaum R.O."/>
            <person name="Kuo R.C."/>
            <person name="Labutti K."/>
            <person name="Haridas S."/>
            <person name="Kuo A."/>
            <person name="Salamov A."/>
            <person name="Ahrendt S.R."/>
            <person name="Lipzen A."/>
            <person name="Sullivan W."/>
            <person name="Andreopoulos W.B."/>
            <person name="Clum A."/>
            <person name="Lindquist E."/>
            <person name="Daum C."/>
            <person name="Ramamoorthy G.K."/>
            <person name="Gryganskyi A."/>
            <person name="Culley D."/>
            <person name="Magnuson J.K."/>
            <person name="James T.Y."/>
            <person name="O'Malley M.A."/>
            <person name="Stajich J.E."/>
            <person name="Spatafora J.W."/>
            <person name="Visel A."/>
            <person name="Grigoriev I.V."/>
        </authorList>
    </citation>
    <scope>NUCLEOTIDE SEQUENCE [LARGE SCALE GENOMIC DNA]</scope>
    <source>
        <strain evidence="1 2">S4</strain>
    </source>
</reference>
<sequence length="164" mass="18912">MHWVFENNEWCGVGFGDEDDQTTTNTEKVIDCSDKIFKININLSISDSKKNDKPVPFLINFHPIMGSTFDFVKEIVDVGKCKLARPFPILNFFRCTTDNVVSYNRGLLQVVPGSPKTNTPDNNCKMYNHQKLIHQLVFCTINGRNHSESDGKMEWEFLKQFFLP</sequence>
<organism evidence="1 2">
    <name type="scientific">Anaeromyces robustus</name>
    <dbReference type="NCBI Taxonomy" id="1754192"/>
    <lineage>
        <taxon>Eukaryota</taxon>
        <taxon>Fungi</taxon>
        <taxon>Fungi incertae sedis</taxon>
        <taxon>Chytridiomycota</taxon>
        <taxon>Chytridiomycota incertae sedis</taxon>
        <taxon>Neocallimastigomycetes</taxon>
        <taxon>Neocallimastigales</taxon>
        <taxon>Neocallimastigaceae</taxon>
        <taxon>Anaeromyces</taxon>
    </lineage>
</organism>
<keyword evidence="2" id="KW-1185">Reference proteome</keyword>
<dbReference type="EMBL" id="MCFG01000045">
    <property type="protein sequence ID" value="ORX84823.1"/>
    <property type="molecule type" value="Genomic_DNA"/>
</dbReference>
<proteinExistence type="predicted"/>
<accession>A0A1Y1XGH4</accession>
<protein>
    <submittedName>
        <fullName evidence="1">Uncharacterized protein</fullName>
    </submittedName>
</protein>
<evidence type="ECO:0000313" key="2">
    <source>
        <dbReference type="Proteomes" id="UP000193944"/>
    </source>
</evidence>
<dbReference type="AlphaFoldDB" id="A0A1Y1XGH4"/>
<gene>
    <name evidence="1" type="ORF">BCR32DRAFT_276794</name>
</gene>
<name>A0A1Y1XGH4_9FUNG</name>
<dbReference type="Proteomes" id="UP000193944">
    <property type="component" value="Unassembled WGS sequence"/>
</dbReference>
<dbReference type="STRING" id="1754192.A0A1Y1XGH4"/>
<dbReference type="OrthoDB" id="424610at2759"/>
<evidence type="ECO:0000313" key="1">
    <source>
        <dbReference type="EMBL" id="ORX84823.1"/>
    </source>
</evidence>